<dbReference type="InterPro" id="IPR037284">
    <property type="entry name" value="SUF_FeS_clus_asmbl_SufBD_sf"/>
</dbReference>
<feature type="domain" description="SUF system FeS cluster assembly SufBD core" evidence="2">
    <location>
        <begin position="176"/>
        <end position="399"/>
    </location>
</feature>
<reference evidence="4 5" key="1">
    <citation type="submission" date="2017-11" db="EMBL/GenBank/DDBJ databases">
        <title>Genomic Encyclopedia of Archaeal and Bacterial Type Strains, Phase II (KMG-II): From Individual Species to Whole Genera.</title>
        <authorList>
            <person name="Goeker M."/>
        </authorList>
    </citation>
    <scope>NUCLEOTIDE SEQUENCE [LARGE SCALE GENOMIC DNA]</scope>
    <source>
        <strain evidence="4 5">DSM 29128</strain>
    </source>
</reference>
<dbReference type="Pfam" id="PF19295">
    <property type="entry name" value="SufBD_N"/>
    <property type="match status" value="1"/>
</dbReference>
<organism evidence="4 5">
    <name type="scientific">Yoonia maricola</name>
    <dbReference type="NCBI Taxonomy" id="420999"/>
    <lineage>
        <taxon>Bacteria</taxon>
        <taxon>Pseudomonadati</taxon>
        <taxon>Pseudomonadota</taxon>
        <taxon>Alphaproteobacteria</taxon>
        <taxon>Rhodobacterales</taxon>
        <taxon>Paracoccaceae</taxon>
        <taxon>Yoonia</taxon>
    </lineage>
</organism>
<dbReference type="SUPFAM" id="SSF101960">
    <property type="entry name" value="Stabilizer of iron transporter SufD"/>
    <property type="match status" value="1"/>
</dbReference>
<comment type="caution">
    <text evidence="4">The sequence shown here is derived from an EMBL/GenBank/DDBJ whole genome shotgun (WGS) entry which is preliminary data.</text>
</comment>
<dbReference type="EMBL" id="PGTY01000001">
    <property type="protein sequence ID" value="PJI92007.1"/>
    <property type="molecule type" value="Genomic_DNA"/>
</dbReference>
<dbReference type="GO" id="GO:0016226">
    <property type="term" value="P:iron-sulfur cluster assembly"/>
    <property type="evidence" value="ECO:0007669"/>
    <property type="project" value="InterPro"/>
</dbReference>
<dbReference type="Pfam" id="PF01458">
    <property type="entry name" value="SUFBD_core"/>
    <property type="match status" value="1"/>
</dbReference>
<gene>
    <name evidence="4" type="ORF">BC777_0849</name>
</gene>
<dbReference type="InterPro" id="IPR000825">
    <property type="entry name" value="SUF_FeS_clus_asmbl_SufBD_core"/>
</dbReference>
<evidence type="ECO:0000259" key="2">
    <source>
        <dbReference type="Pfam" id="PF01458"/>
    </source>
</evidence>
<evidence type="ECO:0000256" key="1">
    <source>
        <dbReference type="ARBA" id="ARBA00043967"/>
    </source>
</evidence>
<dbReference type="InterPro" id="IPR055346">
    <property type="entry name" value="Fe-S_cluster_assembly_SufBD"/>
</dbReference>
<evidence type="ECO:0000313" key="5">
    <source>
        <dbReference type="Proteomes" id="UP000228531"/>
    </source>
</evidence>
<protein>
    <submittedName>
        <fullName evidence="4">Fe-S cluster assembly protein SufD</fullName>
    </submittedName>
</protein>
<keyword evidence="5" id="KW-1185">Reference proteome</keyword>
<name>A0A2M8WM47_9RHOB</name>
<proteinExistence type="inferred from homology"/>
<evidence type="ECO:0000259" key="3">
    <source>
        <dbReference type="Pfam" id="PF19295"/>
    </source>
</evidence>
<dbReference type="AlphaFoldDB" id="A0A2M8WM47"/>
<sequence>MALAQLKIDTTEARLADVEVPQGAAWGNAARADAMARLRQMGLPTKRDEYWKYTDPTSLTAVAAPEAALFHNDEVPLFNAVDRVKIVFVDGVFDADASDDLTAEGVEIERLADAMDTDIHWAKDLYGVLEARGQKPVERPLAALNTALATDGVVIRVTGKASKPVNFVYLHKNTASDAVLHNLVKVEAGAEFTLLETGPAAARFSKQLEVEVAEGGTFHHVRSQGRDHERRAVTHCFARIASNSTFKSFTLTFNGVLTRNECVLEIVGDEATAHVAGVCVGDGTDFHHDDTVFITHDAVNCESRQVFKKVLRNGATGVFQGKILVKEGAQKTDGYQISQSLLLDDDSVFLAKPELEIYADDVACSHGSTSGAIDETALFYLRSRGVSHDDARNLLTLSFLAEALEEIADEGLAEELRDRLEGWLSRHR</sequence>
<dbReference type="RefSeq" id="WP_100366876.1">
    <property type="nucleotide sequence ID" value="NZ_PGTY01000001.1"/>
</dbReference>
<dbReference type="OrthoDB" id="9768262at2"/>
<feature type="domain" description="SUF system FeS cluster assembly SufBD N-terminal" evidence="3">
    <location>
        <begin position="28"/>
        <end position="158"/>
    </location>
</feature>
<dbReference type="PANTHER" id="PTHR43575">
    <property type="entry name" value="PROTEIN ABCI7, CHLOROPLASTIC"/>
    <property type="match status" value="1"/>
</dbReference>
<dbReference type="InterPro" id="IPR045595">
    <property type="entry name" value="SufBD_N"/>
</dbReference>
<accession>A0A2M8WM47</accession>
<dbReference type="Proteomes" id="UP000228531">
    <property type="component" value="Unassembled WGS sequence"/>
</dbReference>
<evidence type="ECO:0000313" key="4">
    <source>
        <dbReference type="EMBL" id="PJI92007.1"/>
    </source>
</evidence>
<comment type="similarity">
    <text evidence="1">Belongs to the iron-sulfur cluster assembly SufBD family.</text>
</comment>
<dbReference type="PANTHER" id="PTHR43575:SF1">
    <property type="entry name" value="PROTEIN ABCI7, CHLOROPLASTIC"/>
    <property type="match status" value="1"/>
</dbReference>